<accession>A0A7X0MWC8</accession>
<evidence type="ECO:0000313" key="2">
    <source>
        <dbReference type="EMBL" id="MBB6511233.1"/>
    </source>
</evidence>
<sequence>MFCVGGYLTARLERSLHPQRALLIRCAEPSDNAERPSSSRRALSAPCPGVRGPLLSRRLCRCNAAGHCCYCPSLAGASGFREDRSSRIGWSRAAPCWVQERPEGLNPYGTVAPKWRPFVHVLQIADIARPGISLQGLEVGVRQRHLAPVGDALPSHRTLGDEGNVFPPVPPRHDSIGKAARRK</sequence>
<keyword evidence="3" id="KW-1185">Reference proteome</keyword>
<gene>
    <name evidence="2" type="ORF">F4695_004637</name>
</gene>
<evidence type="ECO:0000256" key="1">
    <source>
        <dbReference type="SAM" id="MobiDB-lite"/>
    </source>
</evidence>
<dbReference type="AlphaFoldDB" id="A0A7X0MWC8"/>
<evidence type="ECO:0000313" key="3">
    <source>
        <dbReference type="Proteomes" id="UP000585437"/>
    </source>
</evidence>
<feature type="region of interest" description="Disordered" evidence="1">
    <location>
        <begin position="157"/>
        <end position="183"/>
    </location>
</feature>
<comment type="caution">
    <text evidence="2">The sequence shown here is derived from an EMBL/GenBank/DDBJ whole genome shotgun (WGS) entry which is preliminary data.</text>
</comment>
<dbReference type="EMBL" id="JACHBU010000036">
    <property type="protein sequence ID" value="MBB6511233.1"/>
    <property type="molecule type" value="Genomic_DNA"/>
</dbReference>
<name>A0A7X0MWC8_9HYPH</name>
<organism evidence="2 3">
    <name type="scientific">Rhizobium soli</name>
    <dbReference type="NCBI Taxonomy" id="424798"/>
    <lineage>
        <taxon>Bacteria</taxon>
        <taxon>Pseudomonadati</taxon>
        <taxon>Pseudomonadota</taxon>
        <taxon>Alphaproteobacteria</taxon>
        <taxon>Hyphomicrobiales</taxon>
        <taxon>Rhizobiaceae</taxon>
        <taxon>Rhizobium/Agrobacterium group</taxon>
        <taxon>Rhizobium</taxon>
    </lineage>
</organism>
<reference evidence="2 3" key="1">
    <citation type="submission" date="2020-08" db="EMBL/GenBank/DDBJ databases">
        <title>The Agave Microbiome: Exploring the role of microbial communities in plant adaptations to desert environments.</title>
        <authorList>
            <person name="Partida-Martinez L.P."/>
        </authorList>
    </citation>
    <scope>NUCLEOTIDE SEQUENCE [LARGE SCALE GENOMIC DNA]</scope>
    <source>
        <strain evidence="2 3">AS3.12</strain>
    </source>
</reference>
<protein>
    <submittedName>
        <fullName evidence="2">Uncharacterized protein</fullName>
    </submittedName>
</protein>
<dbReference type="Proteomes" id="UP000585437">
    <property type="component" value="Unassembled WGS sequence"/>
</dbReference>
<proteinExistence type="predicted"/>